<feature type="compositionally biased region" description="Basic and acidic residues" evidence="1">
    <location>
        <begin position="465"/>
        <end position="480"/>
    </location>
</feature>
<feature type="compositionally biased region" description="Low complexity" evidence="1">
    <location>
        <begin position="598"/>
        <end position="612"/>
    </location>
</feature>
<dbReference type="PANTHER" id="PTHR12484:SF4">
    <property type="entry name" value="A-KINASE ANCHOR PROTEIN 17A"/>
    <property type="match status" value="1"/>
</dbReference>
<dbReference type="Proteomes" id="UP000009046">
    <property type="component" value="Unassembled WGS sequence"/>
</dbReference>
<feature type="region of interest" description="Disordered" evidence="1">
    <location>
        <begin position="381"/>
        <end position="438"/>
    </location>
</feature>
<feature type="region of interest" description="Disordered" evidence="1">
    <location>
        <begin position="736"/>
        <end position="1016"/>
    </location>
</feature>
<dbReference type="EMBL" id="DS235478">
    <property type="protein sequence ID" value="EEB16033.1"/>
    <property type="molecule type" value="Genomic_DNA"/>
</dbReference>
<feature type="compositionally biased region" description="Basic residues" evidence="1">
    <location>
        <begin position="330"/>
        <end position="339"/>
    </location>
</feature>
<feature type="compositionally biased region" description="Basic and acidic residues" evidence="1">
    <location>
        <begin position="848"/>
        <end position="892"/>
    </location>
</feature>
<evidence type="ECO:0000256" key="1">
    <source>
        <dbReference type="SAM" id="MobiDB-lite"/>
    </source>
</evidence>
<feature type="compositionally biased region" description="Acidic residues" evidence="1">
    <location>
        <begin position="400"/>
        <end position="415"/>
    </location>
</feature>
<dbReference type="GeneID" id="8237948"/>
<sequence length="1016" mass="119772">MEVYQNCTDNSLLTEISLPQQLYLKPEAKLNVTVALPQVRLPGKTISNWEVMERLKQMIQPEEFISLRVSKTTIEFIRFDAEIENRSQLGNVISLVDGKSIKLSGFPELLKVKAAESKPDFPTRHDWDKYFRDAKNMNEMKPGERPDTIHIENIPSKWFISKKDLRNGVEIPNEFTLEKVFEIFGEIRCVDIPMLDPYRNQMKASISGIKKFSHSSDSTFDAYIQYKEYICFVKAMNALRGMKLVHKDGNETYSASIKVDFDKTKHLSDMSIRKRKLEREKLMAKEREKEEEKRRDEEAARMALEEENRKKLEEKEMKGRRQKEREEKRKQKLLKKLKKKEAEQMNIKIAIEERKLLMAQRKLESIRLLDELFERVKIEKQKEGKRERIREKKEEGGGGCDDDYDDDDEDDDDDDDKKSKKKKSDKRKKKGCDKDKKKKEKLLDKEKELRKKLVKKIKNAQEQQMQERREKLKKTLEGKNKLKNSMRMSKESENLDDEGGFDVYKRGKFENYEHFPDYPNFESYKGGYGGYHDWNPKSFRGGFMTRRPFRGYRNMFNNYHEEWMAYQDHIDGRKKLEMEDEKRKSDKISEDGVEDISSDLSSDNYSHLNSSSDNDDDDDDDDNDDKKSKGKSSERIGGDWTKPDGHSKGELDSSSIGPVHSWIGYSDFYNPRYMRSRGLRRPRGVYIPRRGWGRGFPAQPNPNVPMNSFYMQSINSQYYKYFNKLAKGDYNEHDYRAHSRSRSRSRSHSSERVVCRKVLSRSRSRSRKYSRSVSRSRSRSRRRSKSRSKSRSKDRDRKRYRSRSSGSKRRSSSKHKRSESRDRSKSKSRTPIKRSISKSKEMTTTTTEKSDGKMENAEDKDKEKQKSKDKKKEVQSEVKEPEPAAVKAKSEETEWSLSLSGSDDWSRGSPERKARPLGDPDWIPDRRERDNERTYRTLMSKVTGTFSNDSYMGYDGRSRNRFGRTTDYRYGGDREPNLRSHISRPSDNMESHHGKTGKDSKKSRHKRDKKRKRKMS</sequence>
<evidence type="ECO:0000313" key="2">
    <source>
        <dbReference type="EMBL" id="EEB16033.1"/>
    </source>
</evidence>
<feature type="compositionally biased region" description="Acidic residues" evidence="1">
    <location>
        <begin position="613"/>
        <end position="623"/>
    </location>
</feature>
<feature type="compositionally biased region" description="Basic and acidic residues" evidence="1">
    <location>
        <begin position="964"/>
        <end position="978"/>
    </location>
</feature>
<dbReference type="EnsemblMetazoa" id="PHUM399990-RA">
    <property type="protein sequence ID" value="PHUM399990-PA"/>
    <property type="gene ID" value="PHUM399990"/>
</dbReference>
<dbReference type="OMA" id="HMSDNSV"/>
<dbReference type="PANTHER" id="PTHR12484">
    <property type="entry name" value="B-LYMPHOCYTE ANTIGEN-RELATED"/>
    <property type="match status" value="1"/>
</dbReference>
<feature type="compositionally biased region" description="Basic and acidic residues" evidence="1">
    <location>
        <begin position="381"/>
        <end position="396"/>
    </location>
</feature>
<feature type="compositionally biased region" description="Basic residues" evidence="1">
    <location>
        <begin position="758"/>
        <end position="790"/>
    </location>
</feature>
<feature type="compositionally biased region" description="Basic and acidic residues" evidence="1">
    <location>
        <begin position="284"/>
        <end position="329"/>
    </location>
</feature>
<feature type="compositionally biased region" description="Basic residues" evidence="1">
    <location>
        <begin position="798"/>
        <end position="818"/>
    </location>
</feature>
<dbReference type="AlphaFoldDB" id="E0VRM7"/>
<feature type="region of interest" description="Disordered" evidence="1">
    <location>
        <begin position="284"/>
        <end position="341"/>
    </location>
</feature>
<gene>
    <name evidence="3" type="primary">8237948</name>
    <name evidence="2" type="ORF">Phum_PHUM399990</name>
</gene>
<feature type="compositionally biased region" description="Basic and acidic residues" evidence="1">
    <location>
        <begin position="987"/>
        <end position="1000"/>
    </location>
</feature>
<feature type="compositionally biased region" description="Basic and acidic residues" evidence="1">
    <location>
        <begin position="904"/>
        <end position="935"/>
    </location>
</feature>
<feature type="compositionally biased region" description="Basic residues" evidence="1">
    <location>
        <begin position="826"/>
        <end position="837"/>
    </location>
</feature>
<reference evidence="2" key="2">
    <citation type="submission" date="2007-04" db="EMBL/GenBank/DDBJ databases">
        <title>The genome of the human body louse.</title>
        <authorList>
            <consortium name="The Human Body Louse Genome Consortium"/>
            <person name="Kirkness E."/>
            <person name="Walenz B."/>
            <person name="Hass B."/>
            <person name="Bruggner R."/>
            <person name="Strausberg R."/>
        </authorList>
    </citation>
    <scope>NUCLEOTIDE SEQUENCE</scope>
    <source>
        <strain evidence="2">USDA</strain>
    </source>
</reference>
<dbReference type="STRING" id="121224.E0VRM7"/>
<evidence type="ECO:0000313" key="4">
    <source>
        <dbReference type="Proteomes" id="UP000009046"/>
    </source>
</evidence>
<feature type="compositionally biased region" description="Basic residues" evidence="1">
    <location>
        <begin position="1001"/>
        <end position="1016"/>
    </location>
</feature>
<dbReference type="CDD" id="cd12264">
    <property type="entry name" value="RRM_AKAP17A"/>
    <property type="match status" value="1"/>
</dbReference>
<feature type="region of interest" description="Disordered" evidence="1">
    <location>
        <begin position="577"/>
        <end position="653"/>
    </location>
</feature>
<dbReference type="InterPro" id="IPR056852">
    <property type="entry name" value="AK17A/B"/>
</dbReference>
<organism>
    <name type="scientific">Pediculus humanus subsp. corporis</name>
    <name type="common">Body louse</name>
    <dbReference type="NCBI Taxonomy" id="121224"/>
    <lineage>
        <taxon>Eukaryota</taxon>
        <taxon>Metazoa</taxon>
        <taxon>Ecdysozoa</taxon>
        <taxon>Arthropoda</taxon>
        <taxon>Hexapoda</taxon>
        <taxon>Insecta</taxon>
        <taxon>Pterygota</taxon>
        <taxon>Neoptera</taxon>
        <taxon>Paraneoptera</taxon>
        <taxon>Psocodea</taxon>
        <taxon>Troctomorpha</taxon>
        <taxon>Phthiraptera</taxon>
        <taxon>Anoplura</taxon>
        <taxon>Pediculidae</taxon>
        <taxon>Pediculus</taxon>
    </lineage>
</organism>
<feature type="compositionally biased region" description="Basic and acidic residues" evidence="1">
    <location>
        <begin position="624"/>
        <end position="651"/>
    </location>
</feature>
<feature type="compositionally biased region" description="Basic residues" evidence="1">
    <location>
        <begin position="738"/>
        <end position="747"/>
    </location>
</feature>
<proteinExistence type="predicted"/>
<dbReference type="HOGENOM" id="CLU_011589_2_0_1"/>
<dbReference type="RefSeq" id="XP_002428771.1">
    <property type="nucleotide sequence ID" value="XM_002428726.1"/>
</dbReference>
<dbReference type="InParanoid" id="E0VRM7"/>
<dbReference type="eggNOG" id="KOG2891">
    <property type="taxonomic scope" value="Eukaryota"/>
</dbReference>
<dbReference type="VEuPathDB" id="VectorBase:PHUM399990"/>
<protein>
    <recommendedName>
        <fullName evidence="5">A-kinase anchor protein 17A</fullName>
    </recommendedName>
</protein>
<dbReference type="EMBL" id="AAZO01004695">
    <property type="status" value="NOT_ANNOTATED_CDS"/>
    <property type="molecule type" value="Genomic_DNA"/>
</dbReference>
<dbReference type="OrthoDB" id="1918237at2759"/>
<evidence type="ECO:0008006" key="5">
    <source>
        <dbReference type="Google" id="ProtNLM"/>
    </source>
</evidence>
<dbReference type="Pfam" id="PF25015">
    <property type="entry name" value="RBD_AKAP-17A"/>
    <property type="match status" value="1"/>
</dbReference>
<feature type="compositionally biased region" description="Polar residues" evidence="1">
    <location>
        <begin position="940"/>
        <end position="950"/>
    </location>
</feature>
<dbReference type="CTD" id="8237948"/>
<feature type="compositionally biased region" description="Basic and acidic residues" evidence="1">
    <location>
        <begin position="577"/>
        <end position="590"/>
    </location>
</feature>
<name>E0VRM7_PEDHC</name>
<keyword evidence="4" id="KW-1185">Reference proteome</keyword>
<accession>E0VRM7</accession>
<feature type="region of interest" description="Disordered" evidence="1">
    <location>
        <begin position="454"/>
        <end position="497"/>
    </location>
</feature>
<reference evidence="3" key="3">
    <citation type="submission" date="2020-05" db="UniProtKB">
        <authorList>
            <consortium name="EnsemblMetazoa"/>
        </authorList>
    </citation>
    <scope>IDENTIFICATION</scope>
    <source>
        <strain evidence="3">USDA</strain>
    </source>
</reference>
<reference evidence="2" key="1">
    <citation type="submission" date="2007-04" db="EMBL/GenBank/DDBJ databases">
        <title>Annotation of Pediculus humanus corporis strain USDA.</title>
        <authorList>
            <person name="Kirkness E."/>
            <person name="Hannick L."/>
            <person name="Hass B."/>
            <person name="Bruggner R."/>
            <person name="Lawson D."/>
            <person name="Bidwell S."/>
            <person name="Joardar V."/>
            <person name="Caler E."/>
            <person name="Walenz B."/>
            <person name="Inman J."/>
            <person name="Schobel S."/>
            <person name="Galinsky K."/>
            <person name="Amedeo P."/>
            <person name="Strausberg R."/>
        </authorList>
    </citation>
    <scope>NUCLEOTIDE SEQUENCE</scope>
    <source>
        <strain evidence="2">USDA</strain>
    </source>
</reference>
<feature type="compositionally biased region" description="Basic residues" evidence="1">
    <location>
        <begin position="419"/>
        <end position="438"/>
    </location>
</feature>
<dbReference type="KEGG" id="phu:Phum_PHUM399990"/>
<evidence type="ECO:0000313" key="3">
    <source>
        <dbReference type="EnsemblMetazoa" id="PHUM399990-PA"/>
    </source>
</evidence>